<organism evidence="1">
    <name type="scientific">Arundo donax</name>
    <name type="common">Giant reed</name>
    <name type="synonym">Donax arundinaceus</name>
    <dbReference type="NCBI Taxonomy" id="35708"/>
    <lineage>
        <taxon>Eukaryota</taxon>
        <taxon>Viridiplantae</taxon>
        <taxon>Streptophyta</taxon>
        <taxon>Embryophyta</taxon>
        <taxon>Tracheophyta</taxon>
        <taxon>Spermatophyta</taxon>
        <taxon>Magnoliopsida</taxon>
        <taxon>Liliopsida</taxon>
        <taxon>Poales</taxon>
        <taxon>Poaceae</taxon>
        <taxon>PACMAD clade</taxon>
        <taxon>Arundinoideae</taxon>
        <taxon>Arundineae</taxon>
        <taxon>Arundo</taxon>
    </lineage>
</organism>
<proteinExistence type="predicted"/>
<dbReference type="EMBL" id="GBRH01254937">
    <property type="protein sequence ID" value="JAD42958.1"/>
    <property type="molecule type" value="Transcribed_RNA"/>
</dbReference>
<reference evidence="1" key="1">
    <citation type="submission" date="2014-09" db="EMBL/GenBank/DDBJ databases">
        <authorList>
            <person name="Magalhaes I.L.F."/>
            <person name="Oliveira U."/>
            <person name="Santos F.R."/>
            <person name="Vidigal T.H.D.A."/>
            <person name="Brescovit A.D."/>
            <person name="Santos A.J."/>
        </authorList>
    </citation>
    <scope>NUCLEOTIDE SEQUENCE</scope>
    <source>
        <tissue evidence="1">Shoot tissue taken approximately 20 cm above the soil surface</tissue>
    </source>
</reference>
<dbReference type="AlphaFoldDB" id="A0A0A8ZYZ6"/>
<sequence length="29" mass="2938">MVVQVTTSAASLEISANSRSAEATSEAVK</sequence>
<evidence type="ECO:0000313" key="1">
    <source>
        <dbReference type="EMBL" id="JAD42958.1"/>
    </source>
</evidence>
<accession>A0A0A8ZYZ6</accession>
<protein>
    <submittedName>
        <fullName evidence="1">Uncharacterized protein</fullName>
    </submittedName>
</protein>
<name>A0A0A8ZYZ6_ARUDO</name>
<reference evidence="1" key="2">
    <citation type="journal article" date="2015" name="Data Brief">
        <title>Shoot transcriptome of the giant reed, Arundo donax.</title>
        <authorList>
            <person name="Barrero R.A."/>
            <person name="Guerrero F.D."/>
            <person name="Moolhuijzen P."/>
            <person name="Goolsby J.A."/>
            <person name="Tidwell J."/>
            <person name="Bellgard S.E."/>
            <person name="Bellgard M.I."/>
        </authorList>
    </citation>
    <scope>NUCLEOTIDE SEQUENCE</scope>
    <source>
        <tissue evidence="1">Shoot tissue taken approximately 20 cm above the soil surface</tissue>
    </source>
</reference>